<organism evidence="2 3">
    <name type="scientific">Nocardioides mangrovicus</name>
    <dbReference type="NCBI Taxonomy" id="2478913"/>
    <lineage>
        <taxon>Bacteria</taxon>
        <taxon>Bacillati</taxon>
        <taxon>Actinomycetota</taxon>
        <taxon>Actinomycetes</taxon>
        <taxon>Propionibacteriales</taxon>
        <taxon>Nocardioidaceae</taxon>
        <taxon>Nocardioides</taxon>
    </lineage>
</organism>
<keyword evidence="1" id="KW-1133">Transmembrane helix</keyword>
<dbReference type="Proteomes" id="UP000281708">
    <property type="component" value="Unassembled WGS sequence"/>
</dbReference>
<keyword evidence="1" id="KW-0812">Transmembrane</keyword>
<dbReference type="EMBL" id="RDBE01000006">
    <property type="protein sequence ID" value="RLV49997.1"/>
    <property type="molecule type" value="Genomic_DNA"/>
</dbReference>
<sequence length="178" mass="18904">MGPGVWVPVVGVVLVLALVGVVRRSDASEPAGPPLPQWLFTVAVGAAQDRVADGNAVTLVSARRHRDRTICALLGPSRRVHDWLGTLHGVSTDAQQGEVTVALDDGVMLHTADRAKLRPGSTPFEKVADLHDGDQVRFSGSFVRPGDGTCINSTNLFAKTGVTSPDFVFRFNAIRAAQ</sequence>
<accession>A0A3L8P4S8</accession>
<gene>
    <name evidence="2" type="ORF">D9V37_09005</name>
</gene>
<proteinExistence type="predicted"/>
<keyword evidence="3" id="KW-1185">Reference proteome</keyword>
<evidence type="ECO:0000313" key="2">
    <source>
        <dbReference type="EMBL" id="RLV49997.1"/>
    </source>
</evidence>
<evidence type="ECO:0000313" key="3">
    <source>
        <dbReference type="Proteomes" id="UP000281708"/>
    </source>
</evidence>
<protein>
    <submittedName>
        <fullName evidence="2">Uncharacterized protein</fullName>
    </submittedName>
</protein>
<feature type="transmembrane region" description="Helical" evidence="1">
    <location>
        <begin position="6"/>
        <end position="22"/>
    </location>
</feature>
<comment type="caution">
    <text evidence="2">The sequence shown here is derived from an EMBL/GenBank/DDBJ whole genome shotgun (WGS) entry which is preliminary data.</text>
</comment>
<name>A0A3L8P4S8_9ACTN</name>
<keyword evidence="1" id="KW-0472">Membrane</keyword>
<dbReference type="AlphaFoldDB" id="A0A3L8P4S8"/>
<reference evidence="2 3" key="1">
    <citation type="submission" date="2018-10" db="EMBL/GenBank/DDBJ databases">
        <title>Marmoricola sp. 4Q3S-7 whole genome shotgun sequence.</title>
        <authorList>
            <person name="Li F."/>
        </authorList>
    </citation>
    <scope>NUCLEOTIDE SEQUENCE [LARGE SCALE GENOMIC DNA]</scope>
    <source>
        <strain evidence="2 3">4Q3S-7</strain>
    </source>
</reference>
<evidence type="ECO:0000256" key="1">
    <source>
        <dbReference type="SAM" id="Phobius"/>
    </source>
</evidence>